<dbReference type="Gene3D" id="1.10.510.10">
    <property type="entry name" value="Transferase(Phosphotransferase) domain 1"/>
    <property type="match status" value="1"/>
</dbReference>
<dbReference type="SUPFAM" id="SSF56112">
    <property type="entry name" value="Protein kinase-like (PK-like)"/>
    <property type="match status" value="1"/>
</dbReference>
<keyword evidence="3" id="KW-1185">Reference proteome</keyword>
<proteinExistence type="predicted"/>
<dbReference type="InterPro" id="IPR000719">
    <property type="entry name" value="Prot_kinase_dom"/>
</dbReference>
<name>W7XDV6_TETTS</name>
<dbReference type="EMBL" id="GG662222">
    <property type="protein sequence ID" value="EWS71004.1"/>
    <property type="molecule type" value="Genomic_DNA"/>
</dbReference>
<feature type="domain" description="Protein kinase" evidence="1">
    <location>
        <begin position="1"/>
        <end position="69"/>
    </location>
</feature>
<reference evidence="3" key="1">
    <citation type="journal article" date="2006" name="PLoS Biol.">
        <title>Macronuclear genome sequence of the ciliate Tetrahymena thermophila, a model eukaryote.</title>
        <authorList>
            <person name="Eisen J.A."/>
            <person name="Coyne R.S."/>
            <person name="Wu M."/>
            <person name="Wu D."/>
            <person name="Thiagarajan M."/>
            <person name="Wortman J.R."/>
            <person name="Badger J.H."/>
            <person name="Ren Q."/>
            <person name="Amedeo P."/>
            <person name="Jones K.M."/>
            <person name="Tallon L.J."/>
            <person name="Delcher A.L."/>
            <person name="Salzberg S.L."/>
            <person name="Silva J.C."/>
            <person name="Haas B.J."/>
            <person name="Majoros W.H."/>
            <person name="Farzad M."/>
            <person name="Carlton J.M."/>
            <person name="Smith R.K. Jr."/>
            <person name="Garg J."/>
            <person name="Pearlman R.E."/>
            <person name="Karrer K.M."/>
            <person name="Sun L."/>
            <person name="Manning G."/>
            <person name="Elde N.C."/>
            <person name="Turkewitz A.P."/>
            <person name="Asai D.J."/>
            <person name="Wilkes D.E."/>
            <person name="Wang Y."/>
            <person name="Cai H."/>
            <person name="Collins K."/>
            <person name="Stewart B.A."/>
            <person name="Lee S.R."/>
            <person name="Wilamowska K."/>
            <person name="Weinberg Z."/>
            <person name="Ruzzo W.L."/>
            <person name="Wloga D."/>
            <person name="Gaertig J."/>
            <person name="Frankel J."/>
            <person name="Tsao C.-C."/>
            <person name="Gorovsky M.A."/>
            <person name="Keeling P.J."/>
            <person name="Waller R.F."/>
            <person name="Patron N.J."/>
            <person name="Cherry J.M."/>
            <person name="Stover N.A."/>
            <person name="Krieger C.J."/>
            <person name="del Toro C."/>
            <person name="Ryder H.F."/>
            <person name="Williamson S.C."/>
            <person name="Barbeau R.A."/>
            <person name="Hamilton E.P."/>
            <person name="Orias E."/>
        </authorList>
    </citation>
    <scope>NUCLEOTIDE SEQUENCE [LARGE SCALE GENOMIC DNA]</scope>
    <source>
        <strain evidence="3">SB210</strain>
    </source>
</reference>
<organism evidence="2 3">
    <name type="scientific">Tetrahymena thermophila (strain SB210)</name>
    <dbReference type="NCBI Taxonomy" id="312017"/>
    <lineage>
        <taxon>Eukaryota</taxon>
        <taxon>Sar</taxon>
        <taxon>Alveolata</taxon>
        <taxon>Ciliophora</taxon>
        <taxon>Intramacronucleata</taxon>
        <taxon>Oligohymenophorea</taxon>
        <taxon>Hymenostomatida</taxon>
        <taxon>Tetrahymenina</taxon>
        <taxon>Tetrahymenidae</taxon>
        <taxon>Tetrahymena</taxon>
    </lineage>
</organism>
<dbReference type="RefSeq" id="XP_012656461.1">
    <property type="nucleotide sequence ID" value="XM_012801007.1"/>
</dbReference>
<accession>W7XDV6</accession>
<sequence length="69" mass="8059">MENKQAEVNYSDFGLSTQIPVNKDSIQTIEHIGNLGYSAPEMLNKNDNELIFYTKKQDYCWLYQVIIKI</sequence>
<dbReference type="PROSITE" id="PS50011">
    <property type="entry name" value="PROTEIN_KINASE_DOM"/>
    <property type="match status" value="1"/>
</dbReference>
<dbReference type="AlphaFoldDB" id="W7XDV6"/>
<dbReference type="OrthoDB" id="1668230at2759"/>
<evidence type="ECO:0000313" key="2">
    <source>
        <dbReference type="EMBL" id="EWS71004.1"/>
    </source>
</evidence>
<dbReference type="Proteomes" id="UP000009168">
    <property type="component" value="Unassembled WGS sequence"/>
</dbReference>
<dbReference type="InParanoid" id="W7XDV6"/>
<evidence type="ECO:0000313" key="3">
    <source>
        <dbReference type="Proteomes" id="UP000009168"/>
    </source>
</evidence>
<gene>
    <name evidence="2" type="ORF">TTHERM_002653420</name>
</gene>
<dbReference type="GO" id="GO:0004672">
    <property type="term" value="F:protein kinase activity"/>
    <property type="evidence" value="ECO:0007669"/>
    <property type="project" value="InterPro"/>
</dbReference>
<keyword evidence="2" id="KW-0418">Kinase</keyword>
<evidence type="ECO:0000259" key="1">
    <source>
        <dbReference type="PROSITE" id="PS50011"/>
    </source>
</evidence>
<dbReference type="GO" id="GO:0005524">
    <property type="term" value="F:ATP binding"/>
    <property type="evidence" value="ECO:0007669"/>
    <property type="project" value="InterPro"/>
</dbReference>
<protein>
    <submittedName>
        <fullName evidence="2">Kinase domain protein</fullName>
    </submittedName>
</protein>
<keyword evidence="2" id="KW-0808">Transferase</keyword>
<dbReference type="KEGG" id="tet:TTHERM_002653420"/>
<dbReference type="GeneID" id="24442640"/>
<dbReference type="InterPro" id="IPR011009">
    <property type="entry name" value="Kinase-like_dom_sf"/>
</dbReference>